<dbReference type="OrthoDB" id="1711136at2759"/>
<dbReference type="RefSeq" id="XP_040732547.1">
    <property type="nucleotide sequence ID" value="XM_040876367.1"/>
</dbReference>
<dbReference type="AlphaFoldDB" id="A0A364KX10"/>
<comment type="caution">
    <text evidence="8">The sequence shown here is derived from an EMBL/GenBank/DDBJ whole genome shotgun (WGS) entry which is preliminary data.</text>
</comment>
<dbReference type="GO" id="GO:0005975">
    <property type="term" value="P:carbohydrate metabolic process"/>
    <property type="evidence" value="ECO:0007669"/>
    <property type="project" value="InterPro"/>
</dbReference>
<dbReference type="Proteomes" id="UP000249363">
    <property type="component" value="Unassembled WGS sequence"/>
</dbReference>
<organism evidence="8 9">
    <name type="scientific">Talaromyces amestolkiae</name>
    <dbReference type="NCBI Taxonomy" id="1196081"/>
    <lineage>
        <taxon>Eukaryota</taxon>
        <taxon>Fungi</taxon>
        <taxon>Dikarya</taxon>
        <taxon>Ascomycota</taxon>
        <taxon>Pezizomycotina</taxon>
        <taxon>Eurotiomycetes</taxon>
        <taxon>Eurotiomycetidae</taxon>
        <taxon>Eurotiales</taxon>
        <taxon>Trichocomaceae</taxon>
        <taxon>Talaromyces</taxon>
        <taxon>Talaromyces sect. Talaromyces</taxon>
    </lineage>
</organism>
<comment type="function">
    <text evidence="7">Catalyzes the rate-limiting step of the non-oxidative phase in the pentose phosphate pathway. Catalyzes the reversible conversion of sedheptulose-7-phosphate and D-glyceraldehyde 3-phosphate into erythrose-4-phosphate and beta-D-fructose 6-phosphate.</text>
</comment>
<evidence type="ECO:0000256" key="6">
    <source>
        <dbReference type="ARBA" id="ARBA00023270"/>
    </source>
</evidence>
<dbReference type="Gene3D" id="3.20.20.70">
    <property type="entry name" value="Aldolase class I"/>
    <property type="match status" value="1"/>
</dbReference>
<dbReference type="Pfam" id="PF00923">
    <property type="entry name" value="TAL_FSA"/>
    <property type="match status" value="1"/>
</dbReference>
<sequence length="338" mass="37212">MSPATTENQTNALRGMEKAGTVIIADTADFSTIARFKPSEGTTNPSLLYFAAQQPAYAELVNSTIQYARNLPTDIVSAEDARVERAVEYLGVLFGTEIYHLTGRVSTEVDVRHSFNTSETIKAALRIIELYKAQGVPKEAVRIKISATWEGIQAGRILEREHGVSVLITIVFGMVQAITAAEAGVTCIAPYVGRIGDWFRAHQTSPSDSAESAEDMGVTRVRQMQNYLRKYNHRTHVMGASFRNTEQVKALAGVDLLTIAPSILENLESDSGEVVPQVTTNTAQETDLPQVSYINDENAFRWAFNNDSCAVEKSADAMRRFADDTERLKVFLAAKLIQ</sequence>
<dbReference type="EMBL" id="MIKG01000006">
    <property type="protein sequence ID" value="RAO68031.1"/>
    <property type="molecule type" value="Genomic_DNA"/>
</dbReference>
<dbReference type="InterPro" id="IPR001585">
    <property type="entry name" value="TAL/FSA"/>
</dbReference>
<evidence type="ECO:0000256" key="1">
    <source>
        <dbReference type="ARBA" id="ARBA00004857"/>
    </source>
</evidence>
<comment type="pathway">
    <text evidence="1 7">Carbohydrate degradation; pentose phosphate pathway; D-glyceraldehyde 3-phosphate and beta-D-fructose 6-phosphate from D-ribose 5-phosphate and D-xylulose 5-phosphate (non-oxidative stage): step 2/3.</text>
</comment>
<dbReference type="InterPro" id="IPR013785">
    <property type="entry name" value="Aldolase_TIM"/>
</dbReference>
<protein>
    <recommendedName>
        <fullName evidence="3 7">Transaldolase</fullName>
        <ecNumber evidence="3 7">2.2.1.2</ecNumber>
    </recommendedName>
</protein>
<keyword evidence="4 7" id="KW-0808">Transferase</keyword>
<evidence type="ECO:0000256" key="4">
    <source>
        <dbReference type="ARBA" id="ARBA00022679"/>
    </source>
</evidence>
<dbReference type="CDD" id="cd00957">
    <property type="entry name" value="Transaldolase_TalAB"/>
    <property type="match status" value="1"/>
</dbReference>
<comment type="similarity">
    <text evidence="2">Belongs to the transaldolase family. Type 1 subfamily.</text>
</comment>
<proteinExistence type="inferred from homology"/>
<evidence type="ECO:0000256" key="3">
    <source>
        <dbReference type="ARBA" id="ARBA00013151"/>
    </source>
</evidence>
<evidence type="ECO:0000256" key="7">
    <source>
        <dbReference type="RuleBase" id="RU000501"/>
    </source>
</evidence>
<keyword evidence="6" id="KW-0704">Schiff base</keyword>
<dbReference type="GO" id="GO:0005737">
    <property type="term" value="C:cytoplasm"/>
    <property type="evidence" value="ECO:0007669"/>
    <property type="project" value="InterPro"/>
</dbReference>
<dbReference type="UniPathway" id="UPA00115">
    <property type="reaction ID" value="UER00414"/>
</dbReference>
<dbReference type="EC" id="2.2.1.2" evidence="3 7"/>
<keyword evidence="9" id="KW-1185">Reference proteome</keyword>
<evidence type="ECO:0000313" key="8">
    <source>
        <dbReference type="EMBL" id="RAO68031.1"/>
    </source>
</evidence>
<dbReference type="PANTHER" id="PTHR10683">
    <property type="entry name" value="TRANSALDOLASE"/>
    <property type="match status" value="1"/>
</dbReference>
<evidence type="ECO:0000256" key="2">
    <source>
        <dbReference type="ARBA" id="ARBA00008012"/>
    </source>
</evidence>
<keyword evidence="5 7" id="KW-0570">Pentose shunt</keyword>
<accession>A0A364KX10</accession>
<gene>
    <name evidence="8" type="ORF">BHQ10_004043</name>
</gene>
<dbReference type="GO" id="GO:0006098">
    <property type="term" value="P:pentose-phosphate shunt"/>
    <property type="evidence" value="ECO:0007669"/>
    <property type="project" value="UniProtKB-UniPathway"/>
</dbReference>
<comment type="catalytic activity">
    <reaction evidence="7">
        <text>D-sedoheptulose 7-phosphate + D-glyceraldehyde 3-phosphate = D-erythrose 4-phosphate + beta-D-fructose 6-phosphate</text>
        <dbReference type="Rhea" id="RHEA:17053"/>
        <dbReference type="ChEBI" id="CHEBI:16897"/>
        <dbReference type="ChEBI" id="CHEBI:57483"/>
        <dbReference type="ChEBI" id="CHEBI:57634"/>
        <dbReference type="ChEBI" id="CHEBI:59776"/>
        <dbReference type="EC" id="2.2.1.2"/>
    </reaction>
</comment>
<evidence type="ECO:0000256" key="5">
    <source>
        <dbReference type="ARBA" id="ARBA00023126"/>
    </source>
</evidence>
<dbReference type="GeneID" id="63793259"/>
<dbReference type="PROSITE" id="PS00958">
    <property type="entry name" value="TRANSALDOLASE_2"/>
    <property type="match status" value="1"/>
</dbReference>
<dbReference type="GO" id="GO:0004801">
    <property type="term" value="F:transaldolase activity"/>
    <property type="evidence" value="ECO:0007669"/>
    <property type="project" value="UniProtKB-EC"/>
</dbReference>
<dbReference type="STRING" id="1196081.A0A364KX10"/>
<dbReference type="InterPro" id="IPR018225">
    <property type="entry name" value="Transaldolase_AS"/>
</dbReference>
<name>A0A364KX10_TALAM</name>
<dbReference type="InterPro" id="IPR004730">
    <property type="entry name" value="Transaldolase_1"/>
</dbReference>
<evidence type="ECO:0000313" key="9">
    <source>
        <dbReference type="Proteomes" id="UP000249363"/>
    </source>
</evidence>
<reference evidence="8 9" key="1">
    <citation type="journal article" date="2017" name="Biotechnol. Biofuels">
        <title>Differential beta-glucosidase expression as a function of carbon source availability in Talaromyces amestolkiae: a genomic and proteomic approach.</title>
        <authorList>
            <person name="de Eugenio L.I."/>
            <person name="Mendez-Liter J.A."/>
            <person name="Nieto-Dominguez M."/>
            <person name="Alonso L."/>
            <person name="Gil-Munoz J."/>
            <person name="Barriuso J."/>
            <person name="Prieto A."/>
            <person name="Martinez M.J."/>
        </authorList>
    </citation>
    <scope>NUCLEOTIDE SEQUENCE [LARGE SCALE GENOMIC DNA]</scope>
    <source>
        <strain evidence="8 9">CIB</strain>
    </source>
</reference>
<dbReference type="SUPFAM" id="SSF51569">
    <property type="entry name" value="Aldolase"/>
    <property type="match status" value="1"/>
</dbReference>
<dbReference type="PANTHER" id="PTHR10683:SF18">
    <property type="entry name" value="TRANSALDOLASE"/>
    <property type="match status" value="1"/>
</dbReference>